<keyword evidence="2" id="KW-1134">Transmembrane beta strand</keyword>
<evidence type="ECO:0000256" key="3">
    <source>
        <dbReference type="SAM" id="MobiDB-lite"/>
    </source>
</evidence>
<dbReference type="SUPFAM" id="SSF56954">
    <property type="entry name" value="Outer membrane efflux proteins (OEP)"/>
    <property type="match status" value="1"/>
</dbReference>
<dbReference type="Gene3D" id="1.20.1600.10">
    <property type="entry name" value="Outer membrane efflux proteins (OEP)"/>
    <property type="match status" value="1"/>
</dbReference>
<dbReference type="Gene3D" id="2.20.200.10">
    <property type="entry name" value="Outer membrane efflux proteins (OEP)"/>
    <property type="match status" value="1"/>
</dbReference>
<sequence>MARHNGRPLRLSALALSLTLLGGCVISEPRTQVAMALPAQWQEPDEAQGSVLEQQWWQGFHSAELDQLITQALAQSPDLHSTLEQVRQAELAVNVAGASLFPSVSASLGSDWRRSESSAGDSQQSRGSSGGLAISYEVDMWGRLAAARDSARASLAASRFDYQASRLSLASAVAEAYFNVLALDKQIGLAEDNLQIAARVMKIVDARFRNGMATALDVSQQRNTVLNQQAALLPLRVRARQTRSALAILLGQTPQTAMLTEHLALDALQPPAIRAGLPSELLTRRPDLASAEADLAAADADVLAARAALLPSVQLSSSLGVSTAALLSLANPANSVSLAGSLAQSLFDGGQRRSQVAISQSRRQQLVDNYRSAVLTALKEVEDALGNTRLTADQEQLQRQIVAESQRSLRLAELRYREGADELLAVLDAQRTLFSAQSSLVDIQLSRLTAALDLYKAVGGGWQQGQPIDTREPAGYPRLTTPAP</sequence>
<proteinExistence type="inferred from homology"/>
<dbReference type="PANTHER" id="PTHR30203:SF33">
    <property type="entry name" value="BLR4455 PROTEIN"/>
    <property type="match status" value="1"/>
</dbReference>
<dbReference type="InterPro" id="IPR010131">
    <property type="entry name" value="MdtP/NodT-like"/>
</dbReference>
<dbReference type="EMBL" id="PRLP01000150">
    <property type="protein sequence ID" value="PPC74310.1"/>
    <property type="molecule type" value="Genomic_DNA"/>
</dbReference>
<keyword evidence="2" id="KW-0472">Membrane</keyword>
<dbReference type="OrthoDB" id="9770517at2"/>
<gene>
    <name evidence="4" type="ORF">C4K68_26535</name>
</gene>
<reference evidence="4 5" key="1">
    <citation type="submission" date="2018-02" db="EMBL/GenBank/DDBJ databases">
        <title>novel marine gammaproteobacteria from coastal saline agro ecosystem.</title>
        <authorList>
            <person name="Krishnan R."/>
            <person name="Ramesh Kumar N."/>
        </authorList>
    </citation>
    <scope>NUCLEOTIDE SEQUENCE [LARGE SCALE GENOMIC DNA]</scope>
    <source>
        <strain evidence="4 5">228</strain>
    </source>
</reference>
<comment type="subcellular location">
    <subcellularLocation>
        <location evidence="2">Cell membrane</location>
        <topology evidence="2">Lipid-anchor</topology>
    </subcellularLocation>
</comment>
<evidence type="ECO:0000313" key="5">
    <source>
        <dbReference type="Proteomes" id="UP000238196"/>
    </source>
</evidence>
<accession>A0A2S5KHQ7</accession>
<dbReference type="NCBIfam" id="TIGR01845">
    <property type="entry name" value="outer_NodT"/>
    <property type="match status" value="1"/>
</dbReference>
<comment type="caution">
    <text evidence="4">The sequence shown here is derived from an EMBL/GenBank/DDBJ whole genome shotgun (WGS) entry which is preliminary data.</text>
</comment>
<evidence type="ECO:0000256" key="1">
    <source>
        <dbReference type="ARBA" id="ARBA00007613"/>
    </source>
</evidence>
<evidence type="ECO:0008006" key="6">
    <source>
        <dbReference type="Google" id="ProtNLM"/>
    </source>
</evidence>
<dbReference type="InterPro" id="IPR003423">
    <property type="entry name" value="OMP_efflux"/>
</dbReference>
<dbReference type="GO" id="GO:0015562">
    <property type="term" value="F:efflux transmembrane transporter activity"/>
    <property type="evidence" value="ECO:0007669"/>
    <property type="project" value="InterPro"/>
</dbReference>
<comment type="similarity">
    <text evidence="1 2">Belongs to the outer membrane factor (OMF) (TC 1.B.17) family.</text>
</comment>
<evidence type="ECO:0000313" key="4">
    <source>
        <dbReference type="EMBL" id="PPC74310.1"/>
    </source>
</evidence>
<dbReference type="PROSITE" id="PS51257">
    <property type="entry name" value="PROKAR_LIPOPROTEIN"/>
    <property type="match status" value="1"/>
</dbReference>
<keyword evidence="2" id="KW-0449">Lipoprotein</keyword>
<dbReference type="Pfam" id="PF02321">
    <property type="entry name" value="OEP"/>
    <property type="match status" value="2"/>
</dbReference>
<dbReference type="PANTHER" id="PTHR30203">
    <property type="entry name" value="OUTER MEMBRANE CATION EFFLUX PROTEIN"/>
    <property type="match status" value="1"/>
</dbReference>
<dbReference type="Proteomes" id="UP000238196">
    <property type="component" value="Unassembled WGS sequence"/>
</dbReference>
<protein>
    <recommendedName>
        <fullName evidence="6">Transporter</fullName>
    </recommendedName>
</protein>
<evidence type="ECO:0000256" key="2">
    <source>
        <dbReference type="RuleBase" id="RU362097"/>
    </source>
</evidence>
<dbReference type="AlphaFoldDB" id="A0A2S5KHQ7"/>
<keyword evidence="2" id="KW-0812">Transmembrane</keyword>
<feature type="region of interest" description="Disordered" evidence="3">
    <location>
        <begin position="465"/>
        <end position="484"/>
    </location>
</feature>
<organism evidence="4 5">
    <name type="scientific">Proteobacteria bacterium 228</name>
    <dbReference type="NCBI Taxonomy" id="2083153"/>
    <lineage>
        <taxon>Bacteria</taxon>
        <taxon>Pseudomonadati</taxon>
        <taxon>Pseudomonadota</taxon>
    </lineage>
</organism>
<dbReference type="GO" id="GO:0005886">
    <property type="term" value="C:plasma membrane"/>
    <property type="evidence" value="ECO:0007669"/>
    <property type="project" value="UniProtKB-SubCell"/>
</dbReference>
<name>A0A2S5KHQ7_9PROT</name>
<keyword evidence="2" id="KW-0564">Palmitate</keyword>